<evidence type="ECO:0000313" key="1">
    <source>
        <dbReference type="EMBL" id="NYF87984.1"/>
    </source>
</evidence>
<comment type="caution">
    <text evidence="1">The sequence shown here is derived from an EMBL/GenBank/DDBJ whole genome shotgun (WGS) entry which is preliminary data.</text>
</comment>
<sequence>MNTKLKYKKKTYRPEESAKPAQWEVFGTKMRQTFAKRSTGLGRGGQLDYPFAAIGKGTI</sequence>
<name>A0A852VBZ3_9BACT</name>
<organism evidence="1 2">
    <name type="scientific">Tunturiibacter lichenicola</name>
    <dbReference type="NCBI Taxonomy" id="2051959"/>
    <lineage>
        <taxon>Bacteria</taxon>
        <taxon>Pseudomonadati</taxon>
        <taxon>Acidobacteriota</taxon>
        <taxon>Terriglobia</taxon>
        <taxon>Terriglobales</taxon>
        <taxon>Acidobacteriaceae</taxon>
        <taxon>Tunturiibacter</taxon>
    </lineage>
</organism>
<reference evidence="1 2" key="1">
    <citation type="submission" date="2020-07" db="EMBL/GenBank/DDBJ databases">
        <title>Genomic Encyclopedia of Type Strains, Phase IV (KMG-V): Genome sequencing to study the core and pangenomes of soil and plant-associated prokaryotes.</title>
        <authorList>
            <person name="Whitman W."/>
        </authorList>
    </citation>
    <scope>NUCLEOTIDE SEQUENCE [LARGE SCALE GENOMIC DNA]</scope>
    <source>
        <strain evidence="1 2">M8UP22</strain>
    </source>
</reference>
<dbReference type="AlphaFoldDB" id="A0A852VBZ3"/>
<accession>A0A852VBZ3</accession>
<dbReference type="EMBL" id="JACCCU010000001">
    <property type="protein sequence ID" value="NYF87984.1"/>
    <property type="molecule type" value="Genomic_DNA"/>
</dbReference>
<protein>
    <submittedName>
        <fullName evidence="1">Uncharacterized protein</fullName>
    </submittedName>
</protein>
<evidence type="ECO:0000313" key="2">
    <source>
        <dbReference type="Proteomes" id="UP000564385"/>
    </source>
</evidence>
<proteinExistence type="predicted"/>
<dbReference type="Proteomes" id="UP000564385">
    <property type="component" value="Unassembled WGS sequence"/>
</dbReference>
<gene>
    <name evidence="1" type="ORF">HDF08_000051</name>
</gene>